<name>A0A9X1WHT3_9CORY</name>
<evidence type="ECO:0000256" key="1">
    <source>
        <dbReference type="SAM" id="MobiDB-lite"/>
    </source>
</evidence>
<keyword evidence="4" id="KW-1185">Reference proteome</keyword>
<feature type="compositionally biased region" description="Acidic residues" evidence="1">
    <location>
        <begin position="124"/>
        <end position="134"/>
    </location>
</feature>
<evidence type="ECO:0008006" key="5">
    <source>
        <dbReference type="Google" id="ProtNLM"/>
    </source>
</evidence>
<dbReference type="Proteomes" id="UP001139207">
    <property type="component" value="Unassembled WGS sequence"/>
</dbReference>
<sequence length="149" mass="14162">MGLSTLRSSRLSRAGIAAVALAPALVLAAPAALADDTDSPSADAPTTSPEDTTGGSLPEGIGSEDAASSLSDADWSKVAGVISDVVGGGVSLDTILEVISLVNGDDATVGDVIGSVTGSLGDESGADDTDDTDGADGASDAADGAATAE</sequence>
<organism evidence="3 4">
    <name type="scientific">Corynebacterium kalidii</name>
    <dbReference type="NCBI Taxonomy" id="2931982"/>
    <lineage>
        <taxon>Bacteria</taxon>
        <taxon>Bacillati</taxon>
        <taxon>Actinomycetota</taxon>
        <taxon>Actinomycetes</taxon>
        <taxon>Mycobacteriales</taxon>
        <taxon>Corynebacteriaceae</taxon>
        <taxon>Corynebacterium</taxon>
    </lineage>
</organism>
<feature type="region of interest" description="Disordered" evidence="1">
    <location>
        <begin position="32"/>
        <end position="69"/>
    </location>
</feature>
<dbReference type="EMBL" id="JALIEA010000013">
    <property type="protein sequence ID" value="MCJ7858708.1"/>
    <property type="molecule type" value="Genomic_DNA"/>
</dbReference>
<proteinExistence type="predicted"/>
<feature type="region of interest" description="Disordered" evidence="1">
    <location>
        <begin position="113"/>
        <end position="149"/>
    </location>
</feature>
<reference evidence="3" key="1">
    <citation type="submission" date="2022-04" db="EMBL/GenBank/DDBJ databases">
        <title>Corynebacterium kalidii LD5P10.</title>
        <authorList>
            <person name="Sun J.Q."/>
        </authorList>
    </citation>
    <scope>NUCLEOTIDE SEQUENCE</scope>
    <source>
        <strain evidence="3">LD5P10</strain>
    </source>
</reference>
<dbReference type="AlphaFoldDB" id="A0A9X1WHT3"/>
<feature type="compositionally biased region" description="Low complexity" evidence="1">
    <location>
        <begin position="135"/>
        <end position="149"/>
    </location>
</feature>
<evidence type="ECO:0000313" key="4">
    <source>
        <dbReference type="Proteomes" id="UP001139207"/>
    </source>
</evidence>
<feature type="signal peptide" evidence="2">
    <location>
        <begin position="1"/>
        <end position="34"/>
    </location>
</feature>
<comment type="caution">
    <text evidence="3">The sequence shown here is derived from an EMBL/GenBank/DDBJ whole genome shotgun (WGS) entry which is preliminary data.</text>
</comment>
<feature type="chain" id="PRO_5040879246" description="Secreted protein" evidence="2">
    <location>
        <begin position="35"/>
        <end position="149"/>
    </location>
</feature>
<dbReference type="RefSeq" id="WP_244804450.1">
    <property type="nucleotide sequence ID" value="NZ_JALIEA010000013.1"/>
</dbReference>
<evidence type="ECO:0000256" key="2">
    <source>
        <dbReference type="SAM" id="SignalP"/>
    </source>
</evidence>
<evidence type="ECO:0000313" key="3">
    <source>
        <dbReference type="EMBL" id="MCJ7858708.1"/>
    </source>
</evidence>
<gene>
    <name evidence="3" type="ORF">MUN33_08260</name>
</gene>
<accession>A0A9X1WHT3</accession>
<feature type="compositionally biased region" description="Low complexity" evidence="1">
    <location>
        <begin position="32"/>
        <end position="49"/>
    </location>
</feature>
<protein>
    <recommendedName>
        <fullName evidence="5">Secreted protein</fullName>
    </recommendedName>
</protein>
<keyword evidence="2" id="KW-0732">Signal</keyword>